<dbReference type="Pfam" id="PF00328">
    <property type="entry name" value="His_Phos_2"/>
    <property type="match status" value="1"/>
</dbReference>
<dbReference type="InterPro" id="IPR029033">
    <property type="entry name" value="His_PPase_superfam"/>
</dbReference>
<dbReference type="AlphaFoldDB" id="A0A0F7ZH52"/>
<name>A0A0F7ZH52_9HYPO</name>
<evidence type="ECO:0000313" key="3">
    <source>
        <dbReference type="Proteomes" id="UP000054481"/>
    </source>
</evidence>
<gene>
    <name evidence="2" type="ORF">HIM_08597</name>
</gene>
<dbReference type="InterPro" id="IPR050645">
    <property type="entry name" value="Histidine_acid_phosphatase"/>
</dbReference>
<evidence type="ECO:0008006" key="4">
    <source>
        <dbReference type="Google" id="ProtNLM"/>
    </source>
</evidence>
<dbReference type="SUPFAM" id="SSF53254">
    <property type="entry name" value="Phosphoglycerate mutase-like"/>
    <property type="match status" value="1"/>
</dbReference>
<dbReference type="Gene3D" id="3.40.50.1240">
    <property type="entry name" value="Phosphoglycerate mutase-like"/>
    <property type="match status" value="1"/>
</dbReference>
<dbReference type="GO" id="GO:0016791">
    <property type="term" value="F:phosphatase activity"/>
    <property type="evidence" value="ECO:0007669"/>
    <property type="project" value="TreeGrafter"/>
</dbReference>
<organism evidence="2 3">
    <name type="scientific">Hirsutella minnesotensis 3608</name>
    <dbReference type="NCBI Taxonomy" id="1043627"/>
    <lineage>
        <taxon>Eukaryota</taxon>
        <taxon>Fungi</taxon>
        <taxon>Dikarya</taxon>
        <taxon>Ascomycota</taxon>
        <taxon>Pezizomycotina</taxon>
        <taxon>Sordariomycetes</taxon>
        <taxon>Hypocreomycetidae</taxon>
        <taxon>Hypocreales</taxon>
        <taxon>Ophiocordycipitaceae</taxon>
        <taxon>Hirsutella</taxon>
    </lineage>
</organism>
<dbReference type="OrthoDB" id="10262962at2759"/>
<evidence type="ECO:0000256" key="1">
    <source>
        <dbReference type="ARBA" id="ARBA00005375"/>
    </source>
</evidence>
<dbReference type="Proteomes" id="UP000054481">
    <property type="component" value="Unassembled WGS sequence"/>
</dbReference>
<dbReference type="PANTHER" id="PTHR11567:SF195">
    <property type="entry name" value="ACID PHOSPHATASE, PUTATIVE (AFU_ORTHOLOGUE AFUA_3G14570)-RELATED"/>
    <property type="match status" value="1"/>
</dbReference>
<sequence>MVGGYLLTAAAEAQYPVSRVGTEYEWHAPARTEVNNLTSVLRSSGVYGFIFNSSETPSGDYGTYNWCNMPHVRPSEYIRPAPDFELQFVEVIHRHHKRTPYASNGFPVEAYPWDCNDTRLFQYGQPMGQPEPAHVYRQILNSPENPFRPSGWTGTCAFPQITAEGLQDSWQHGVDLFDVYHGLVGLLPARGSNFQSVVRYRVTNNAITSQVAGMIVSGMWRTTGAVPLTVQPEGIDSLEPEYNCPAGQRLFDEIKSNRNPDWKKHLEVAAGWFQTLDDISGVRRDDTGFHASFDHYYDNLSARQCHAKPLPCDLTEGLDNSTCVEQELADAVYRIGNWEYSQIYRDHPSSLLASAASLGVWIGELMSHLRDSMTNATNIIYYHNVAHDGTLSRLLSILQLDEMVWPGMGSEVVFELYRQKRDGCSPGSVSLKTAGIYSTSSPSTECFYLRVLFGGRPLKSSSPLLGTMDMIPVNKVLEYLEALVGKGADMVQSICRS</sequence>
<proteinExistence type="inferred from homology"/>
<reference evidence="2 3" key="1">
    <citation type="journal article" date="2014" name="Genome Biol. Evol.">
        <title>Comparative genomics and transcriptomics analyses reveal divergent lifestyle features of nematode endoparasitic fungus Hirsutella minnesotensis.</title>
        <authorList>
            <person name="Lai Y."/>
            <person name="Liu K."/>
            <person name="Zhang X."/>
            <person name="Zhang X."/>
            <person name="Li K."/>
            <person name="Wang N."/>
            <person name="Shu C."/>
            <person name="Wu Y."/>
            <person name="Wang C."/>
            <person name="Bushley K.E."/>
            <person name="Xiang M."/>
            <person name="Liu X."/>
        </authorList>
    </citation>
    <scope>NUCLEOTIDE SEQUENCE [LARGE SCALE GENOMIC DNA]</scope>
    <source>
        <strain evidence="2 3">3608</strain>
    </source>
</reference>
<dbReference type="PANTHER" id="PTHR11567">
    <property type="entry name" value="ACID PHOSPHATASE-RELATED"/>
    <property type="match status" value="1"/>
</dbReference>
<comment type="similarity">
    <text evidence="1">Belongs to the histidine acid phosphatase family.</text>
</comment>
<evidence type="ECO:0000313" key="2">
    <source>
        <dbReference type="EMBL" id="KJZ72036.1"/>
    </source>
</evidence>
<accession>A0A0F7ZH52</accession>
<dbReference type="EMBL" id="KQ030554">
    <property type="protein sequence ID" value="KJZ72036.1"/>
    <property type="molecule type" value="Genomic_DNA"/>
</dbReference>
<keyword evidence="3" id="KW-1185">Reference proteome</keyword>
<dbReference type="InterPro" id="IPR000560">
    <property type="entry name" value="His_Pase_clade-2"/>
</dbReference>
<protein>
    <recommendedName>
        <fullName evidence="4">Counting factor 60</fullName>
    </recommendedName>
</protein>